<keyword evidence="3" id="KW-1185">Reference proteome</keyword>
<accession>A0ABT7A1B2</accession>
<comment type="caution">
    <text evidence="2">The sequence shown here is derived from an EMBL/GenBank/DDBJ whole genome shotgun (WGS) entry which is preliminary data.</text>
</comment>
<evidence type="ECO:0000313" key="3">
    <source>
        <dbReference type="Proteomes" id="UP001214441"/>
    </source>
</evidence>
<sequence>MAEPNSWSPVQVVNRWGGTLYEVAVGHRYDEDHYDNHSFGTMENGQNKGGMSAGYWTGFGRTGKDYWHVSFRSDDGRWSCKENFYCFLTSDDVNHTVTLTITRGNLNVKPPSSSPCDVSLWRVG</sequence>
<name>A0ABT7A1B2_9ACTN</name>
<evidence type="ECO:0000313" key="2">
    <source>
        <dbReference type="EMBL" id="MDJ1135128.1"/>
    </source>
</evidence>
<feature type="domain" description="Up-regulated in Daf-2" evidence="1">
    <location>
        <begin position="6"/>
        <end position="72"/>
    </location>
</feature>
<dbReference type="InterPro" id="IPR041157">
    <property type="entry name" value="PUD1/2"/>
</dbReference>
<organism evidence="2 3">
    <name type="scientific">Streptomyces iconiensis</name>
    <dbReference type="NCBI Taxonomy" id="1384038"/>
    <lineage>
        <taxon>Bacteria</taxon>
        <taxon>Bacillati</taxon>
        <taxon>Actinomycetota</taxon>
        <taxon>Actinomycetes</taxon>
        <taxon>Kitasatosporales</taxon>
        <taxon>Streptomycetaceae</taxon>
        <taxon>Streptomyces</taxon>
    </lineage>
</organism>
<reference evidence="2 3" key="1">
    <citation type="submission" date="2023-05" db="EMBL/GenBank/DDBJ databases">
        <title>Streptantibioticus silvisoli sp. nov., acidotolerant actinomycetes 1 from pine litter.</title>
        <authorList>
            <person name="Swiecimska M."/>
            <person name="Golinska P."/>
            <person name="Sangal V."/>
            <person name="Wachnowicz B."/>
            <person name="Goodfellow M."/>
        </authorList>
    </citation>
    <scope>NUCLEOTIDE SEQUENCE [LARGE SCALE GENOMIC DNA]</scope>
    <source>
        <strain evidence="2 3">DSM 42109</strain>
    </source>
</reference>
<protein>
    <recommendedName>
        <fullName evidence="1">Up-regulated in Daf-2 domain-containing protein</fullName>
    </recommendedName>
</protein>
<proteinExistence type="predicted"/>
<dbReference type="EMBL" id="JANCPR020000026">
    <property type="protein sequence ID" value="MDJ1135128.1"/>
    <property type="molecule type" value="Genomic_DNA"/>
</dbReference>
<gene>
    <name evidence="2" type="ORF">NMN56_024840</name>
</gene>
<evidence type="ECO:0000259" key="1">
    <source>
        <dbReference type="Pfam" id="PF18457"/>
    </source>
</evidence>
<dbReference type="RefSeq" id="WP_274043263.1">
    <property type="nucleotide sequence ID" value="NZ_JANCPR020000026.1"/>
</dbReference>
<dbReference type="Gene3D" id="2.60.40.3820">
    <property type="match status" value="1"/>
</dbReference>
<dbReference type="Proteomes" id="UP001214441">
    <property type="component" value="Unassembled WGS sequence"/>
</dbReference>
<dbReference type="Pfam" id="PF18457">
    <property type="entry name" value="PUD1_2"/>
    <property type="match status" value="1"/>
</dbReference>